<protein>
    <recommendedName>
        <fullName evidence="1">N-acetyltransferase domain-containing protein</fullName>
    </recommendedName>
</protein>
<dbReference type="Gene3D" id="3.40.630.30">
    <property type="match status" value="1"/>
</dbReference>
<gene>
    <name evidence="2" type="ORF">pETSU_159</name>
</gene>
<accession>A0A4D6DWM4</accession>
<keyword evidence="3" id="KW-1185">Reference proteome</keyword>
<evidence type="ECO:0000313" key="2">
    <source>
        <dbReference type="EMBL" id="QBZ70740.1"/>
    </source>
</evidence>
<sequence length="342" mass="38100">MYSHISADDHKNIAGIAYLQSKLKELDPEIKIDGMFGAESIAAFRDAIEKGMGIEDFRVDLQGTGMGLIQNMIRQAAQLTKRKDFPIGRLHDNQWGDGTKAAIDLILGEMCFLKQLEKAKELLADKRSAGHLSEHVLNHVRNRIGRTSTVPPVYDAHNKLKEGTHWCSGMEFEVSEQTDKLLAKAMGYENPVVTIHQMLAAKYQIALEYYRGRAVGVIVVRPFEVIPPISKTTKTETIGAGEGKTSTHGMIEGIYVNKNIRGAGVGTRLLVAAKFRCEELGYNRIVFVRGPATHSLEDTLDGVRNPKERIFDQLINGHGYRPVMTALDTSRAERCVRDLNKQ</sequence>
<proteinExistence type="predicted"/>
<evidence type="ECO:0000313" key="3">
    <source>
        <dbReference type="Proteomes" id="UP000297195"/>
    </source>
</evidence>
<dbReference type="CDD" id="cd04301">
    <property type="entry name" value="NAT_SF"/>
    <property type="match status" value="1"/>
</dbReference>
<dbReference type="InterPro" id="IPR016181">
    <property type="entry name" value="Acyl_CoA_acyltransferase"/>
</dbReference>
<feature type="domain" description="N-acetyltransferase" evidence="1">
    <location>
        <begin position="208"/>
        <end position="288"/>
    </location>
</feature>
<dbReference type="Pfam" id="PF00583">
    <property type="entry name" value="Acetyltransf_1"/>
    <property type="match status" value="1"/>
</dbReference>
<evidence type="ECO:0000259" key="1">
    <source>
        <dbReference type="Pfam" id="PF00583"/>
    </source>
</evidence>
<dbReference type="Proteomes" id="UP000297195">
    <property type="component" value="Segment"/>
</dbReference>
<dbReference type="GO" id="GO:0016747">
    <property type="term" value="F:acyltransferase activity, transferring groups other than amino-acyl groups"/>
    <property type="evidence" value="ECO:0007669"/>
    <property type="project" value="InterPro"/>
</dbReference>
<organism evidence="2 3">
    <name type="scientific">Edwardsiella phage pEt-SU</name>
    <dbReference type="NCBI Taxonomy" id="2562142"/>
    <lineage>
        <taxon>Viruses</taxon>
        <taxon>Duplodnaviria</taxon>
        <taxon>Heunggongvirae</taxon>
        <taxon>Uroviricota</taxon>
        <taxon>Caudoviricetes</taxon>
        <taxon>Chimalliviridae</taxon>
        <taxon>Petsuvirus</taxon>
        <taxon>Petsuvirus pEtSU</taxon>
    </lineage>
</organism>
<dbReference type="EMBL" id="MK689364">
    <property type="protein sequence ID" value="QBZ70740.1"/>
    <property type="molecule type" value="Genomic_DNA"/>
</dbReference>
<name>A0A4D6DWM4_9CAUD</name>
<dbReference type="InterPro" id="IPR000182">
    <property type="entry name" value="GNAT_dom"/>
</dbReference>
<dbReference type="SUPFAM" id="SSF55729">
    <property type="entry name" value="Acyl-CoA N-acyltransferases (Nat)"/>
    <property type="match status" value="1"/>
</dbReference>
<reference evidence="2 3" key="1">
    <citation type="submission" date="2019-03" db="EMBL/GenBank/DDBJ databases">
        <authorList>
            <person name="Kim S.G."/>
            <person name="Park S.C."/>
        </authorList>
    </citation>
    <scope>NUCLEOTIDE SEQUENCE [LARGE SCALE GENOMIC DNA]</scope>
</reference>